<dbReference type="EMBL" id="KZ772684">
    <property type="protein sequence ID" value="PTQ46143.1"/>
    <property type="molecule type" value="Genomic_DNA"/>
</dbReference>
<gene>
    <name evidence="12" type="ORF">MARPO_0012s0093</name>
</gene>
<protein>
    <recommendedName>
        <fullName evidence="11">Ribosomal protein/NADH dehydrogenase domain-containing protein</fullName>
    </recommendedName>
</protein>
<evidence type="ECO:0000256" key="6">
    <source>
        <dbReference type="ARBA" id="ARBA00022792"/>
    </source>
</evidence>
<evidence type="ECO:0000259" key="11">
    <source>
        <dbReference type="SMART" id="SM00916"/>
    </source>
</evidence>
<dbReference type="FunFam" id="3.40.30.10:FF:000179">
    <property type="entry name" value="NADH-ubiquinone oxidoreductase 10.5 kDa subunit"/>
    <property type="match status" value="1"/>
</dbReference>
<feature type="disulfide bond" description="Redox-active" evidence="10">
    <location>
        <begin position="19"/>
        <end position="53"/>
    </location>
</feature>
<dbReference type="InterPro" id="IPR016464">
    <property type="entry name" value="NADH_Ub_cplx-1_asu_su-2"/>
</dbReference>
<keyword evidence="4" id="KW-0813">Transport</keyword>
<evidence type="ECO:0000256" key="5">
    <source>
        <dbReference type="ARBA" id="ARBA00022660"/>
    </source>
</evidence>
<keyword evidence="9" id="KW-0472">Membrane</keyword>
<reference evidence="13" key="1">
    <citation type="journal article" date="2017" name="Cell">
        <title>Insights into land plant evolution garnered from the Marchantia polymorpha genome.</title>
        <authorList>
            <person name="Bowman J.L."/>
            <person name="Kohchi T."/>
            <person name="Yamato K.T."/>
            <person name="Jenkins J."/>
            <person name="Shu S."/>
            <person name="Ishizaki K."/>
            <person name="Yamaoka S."/>
            <person name="Nishihama R."/>
            <person name="Nakamura Y."/>
            <person name="Berger F."/>
            <person name="Adam C."/>
            <person name="Aki S.S."/>
            <person name="Althoff F."/>
            <person name="Araki T."/>
            <person name="Arteaga-Vazquez M.A."/>
            <person name="Balasubrmanian S."/>
            <person name="Barry K."/>
            <person name="Bauer D."/>
            <person name="Boehm C.R."/>
            <person name="Briginshaw L."/>
            <person name="Caballero-Perez J."/>
            <person name="Catarino B."/>
            <person name="Chen F."/>
            <person name="Chiyoda S."/>
            <person name="Chovatia M."/>
            <person name="Davies K.M."/>
            <person name="Delmans M."/>
            <person name="Demura T."/>
            <person name="Dierschke T."/>
            <person name="Dolan L."/>
            <person name="Dorantes-Acosta A.E."/>
            <person name="Eklund D.M."/>
            <person name="Florent S.N."/>
            <person name="Flores-Sandoval E."/>
            <person name="Fujiyama A."/>
            <person name="Fukuzawa H."/>
            <person name="Galik B."/>
            <person name="Grimanelli D."/>
            <person name="Grimwood J."/>
            <person name="Grossniklaus U."/>
            <person name="Hamada T."/>
            <person name="Haseloff J."/>
            <person name="Hetherington A.J."/>
            <person name="Higo A."/>
            <person name="Hirakawa Y."/>
            <person name="Hundley H.N."/>
            <person name="Ikeda Y."/>
            <person name="Inoue K."/>
            <person name="Inoue S.I."/>
            <person name="Ishida S."/>
            <person name="Jia Q."/>
            <person name="Kakita M."/>
            <person name="Kanazawa T."/>
            <person name="Kawai Y."/>
            <person name="Kawashima T."/>
            <person name="Kennedy M."/>
            <person name="Kinose K."/>
            <person name="Kinoshita T."/>
            <person name="Kohara Y."/>
            <person name="Koide E."/>
            <person name="Komatsu K."/>
            <person name="Kopischke S."/>
            <person name="Kubo M."/>
            <person name="Kyozuka J."/>
            <person name="Lagercrantz U."/>
            <person name="Lin S.S."/>
            <person name="Lindquist E."/>
            <person name="Lipzen A.M."/>
            <person name="Lu C.W."/>
            <person name="De Luna E."/>
            <person name="Martienssen R.A."/>
            <person name="Minamino N."/>
            <person name="Mizutani M."/>
            <person name="Mizutani M."/>
            <person name="Mochizuki N."/>
            <person name="Monte I."/>
            <person name="Mosher R."/>
            <person name="Nagasaki H."/>
            <person name="Nakagami H."/>
            <person name="Naramoto S."/>
            <person name="Nishitani K."/>
            <person name="Ohtani M."/>
            <person name="Okamoto T."/>
            <person name="Okumura M."/>
            <person name="Phillips J."/>
            <person name="Pollak B."/>
            <person name="Reinders A."/>
            <person name="Rovekamp M."/>
            <person name="Sano R."/>
            <person name="Sawa S."/>
            <person name="Schmid M.W."/>
            <person name="Shirakawa M."/>
            <person name="Solano R."/>
            <person name="Spunde A."/>
            <person name="Suetsugu N."/>
            <person name="Sugano S."/>
            <person name="Sugiyama A."/>
            <person name="Sun R."/>
            <person name="Suzuki Y."/>
            <person name="Takenaka M."/>
            <person name="Takezawa D."/>
            <person name="Tomogane H."/>
            <person name="Tsuzuki M."/>
            <person name="Ueda T."/>
            <person name="Umeda M."/>
            <person name="Ward J.M."/>
            <person name="Watanabe Y."/>
            <person name="Yazaki K."/>
            <person name="Yokoyama R."/>
            <person name="Yoshitake Y."/>
            <person name="Yotsui I."/>
            <person name="Zachgo S."/>
            <person name="Schmutz J."/>
        </authorList>
    </citation>
    <scope>NUCLEOTIDE SEQUENCE [LARGE SCALE GENOMIC DNA]</scope>
    <source>
        <strain evidence="13">Tak-1</strain>
    </source>
</reference>
<keyword evidence="10" id="KW-1015">Disulfide bond</keyword>
<dbReference type="InterPro" id="IPR036249">
    <property type="entry name" value="Thioredoxin-like_sf"/>
</dbReference>
<dbReference type="SUPFAM" id="SSF52833">
    <property type="entry name" value="Thioredoxin-like"/>
    <property type="match status" value="1"/>
</dbReference>
<evidence type="ECO:0000256" key="1">
    <source>
        <dbReference type="ARBA" id="ARBA00003195"/>
    </source>
</evidence>
<evidence type="ECO:0000256" key="7">
    <source>
        <dbReference type="ARBA" id="ARBA00022982"/>
    </source>
</evidence>
<evidence type="ECO:0000256" key="2">
    <source>
        <dbReference type="ARBA" id="ARBA00004443"/>
    </source>
</evidence>
<dbReference type="Gene3D" id="3.40.30.10">
    <property type="entry name" value="Glutaredoxin"/>
    <property type="match status" value="1"/>
</dbReference>
<comment type="subcellular location">
    <subcellularLocation>
        <location evidence="2">Mitochondrion inner membrane</location>
        <topology evidence="2">Peripheral membrane protein</topology>
        <orientation evidence="2">Matrix side</orientation>
    </subcellularLocation>
</comment>
<proteinExistence type="inferred from homology"/>
<dbReference type="Proteomes" id="UP000244005">
    <property type="component" value="Unassembled WGS sequence"/>
</dbReference>
<dbReference type="Gramene" id="Mp8g03000.1">
    <property type="protein sequence ID" value="Mp8g03000.1.cds"/>
    <property type="gene ID" value="Mp8g03000"/>
</dbReference>
<name>A0A2R6XJ62_MARPO</name>
<sequence>MAWRSKLSQSLQELRIHMCQTSVASKATREFVVKNYKDLKTLNPRLPILVRECSGIQPRLWARYDFGVERSIALDGLSEPEISKKLEELAATAPQSKTPMHA</sequence>
<comment type="similarity">
    <text evidence="3">Belongs to the complex I NDUFA2 subunit family.</text>
</comment>
<keyword evidence="8" id="KW-0496">Mitochondrion</keyword>
<evidence type="ECO:0000256" key="10">
    <source>
        <dbReference type="PIRSR" id="PIRSR005822-1"/>
    </source>
</evidence>
<dbReference type="GO" id="GO:0005743">
    <property type="term" value="C:mitochondrial inner membrane"/>
    <property type="evidence" value="ECO:0007669"/>
    <property type="project" value="UniProtKB-SubCell"/>
</dbReference>
<dbReference type="SMART" id="SM00916">
    <property type="entry name" value="L51_S25_CI-B8"/>
    <property type="match status" value="1"/>
</dbReference>
<evidence type="ECO:0000256" key="3">
    <source>
        <dbReference type="ARBA" id="ARBA00008939"/>
    </source>
</evidence>
<dbReference type="PIRSF" id="PIRSF005822">
    <property type="entry name" value="NDUA2"/>
    <property type="match status" value="1"/>
</dbReference>
<keyword evidence="5" id="KW-0679">Respiratory chain</keyword>
<keyword evidence="6" id="KW-0999">Mitochondrion inner membrane</keyword>
<dbReference type="PANTHER" id="PTHR12878:SF0">
    <property type="entry name" value="NADH DEHYDROGENASE [UBIQUINONE] 1 ALPHA SUBCOMPLEX SUBUNIT 2"/>
    <property type="match status" value="1"/>
</dbReference>
<dbReference type="AlphaFoldDB" id="A0A2R6XJ62"/>
<feature type="domain" description="Ribosomal protein/NADH dehydrogenase" evidence="11">
    <location>
        <begin position="20"/>
        <end position="93"/>
    </location>
</feature>
<keyword evidence="13" id="KW-1185">Reference proteome</keyword>
<keyword evidence="7" id="KW-0249">Electron transport</keyword>
<accession>A0A2R6XJ62</accession>
<evidence type="ECO:0000256" key="8">
    <source>
        <dbReference type="ARBA" id="ARBA00023128"/>
    </source>
</evidence>
<organism evidence="12 13">
    <name type="scientific">Marchantia polymorpha</name>
    <name type="common">Common liverwort</name>
    <name type="synonym">Marchantia aquatica</name>
    <dbReference type="NCBI Taxonomy" id="3197"/>
    <lineage>
        <taxon>Eukaryota</taxon>
        <taxon>Viridiplantae</taxon>
        <taxon>Streptophyta</taxon>
        <taxon>Embryophyta</taxon>
        <taxon>Marchantiophyta</taxon>
        <taxon>Marchantiopsida</taxon>
        <taxon>Marchantiidae</taxon>
        <taxon>Marchantiales</taxon>
        <taxon>Marchantiaceae</taxon>
        <taxon>Marchantia</taxon>
    </lineage>
</organism>
<evidence type="ECO:0000256" key="4">
    <source>
        <dbReference type="ARBA" id="ARBA00022448"/>
    </source>
</evidence>
<evidence type="ECO:0000313" key="13">
    <source>
        <dbReference type="Proteomes" id="UP000244005"/>
    </source>
</evidence>
<dbReference type="InterPro" id="IPR007741">
    <property type="entry name" value="Ribosomal_mL43/mS25/NADH_DH"/>
</dbReference>
<dbReference type="Pfam" id="PF05047">
    <property type="entry name" value="L51_S25_CI-B8"/>
    <property type="match status" value="1"/>
</dbReference>
<dbReference type="OrthoDB" id="10250268at2759"/>
<evidence type="ECO:0000256" key="9">
    <source>
        <dbReference type="ARBA" id="ARBA00023136"/>
    </source>
</evidence>
<comment type="function">
    <text evidence="1">Accessory subunit of the mitochondrial membrane respiratory chain NADH dehydrogenase (Complex I), that is believed not to be involved in catalysis. Complex I functions in the transfer of electrons from NADH to the respiratory chain. The immediate electron acceptor for the enzyme is believed to be ubiquinone.</text>
</comment>
<dbReference type="OMA" id="FIEQQYV"/>
<evidence type="ECO:0000313" key="12">
    <source>
        <dbReference type="EMBL" id="PTQ46143.1"/>
    </source>
</evidence>
<dbReference type="PANTHER" id="PTHR12878">
    <property type="entry name" value="NADH-UBIQUINONE OXIDOREDUCTASE B8 SUBUNIT"/>
    <property type="match status" value="1"/>
</dbReference>
<dbReference type="GO" id="GO:0045271">
    <property type="term" value="C:respiratory chain complex I"/>
    <property type="evidence" value="ECO:0000318"/>
    <property type="project" value="GO_Central"/>
</dbReference>